<dbReference type="Proteomes" id="UP001244011">
    <property type="component" value="Unassembled WGS sequence"/>
</dbReference>
<evidence type="ECO:0000256" key="1">
    <source>
        <dbReference type="SAM" id="MobiDB-lite"/>
    </source>
</evidence>
<keyword evidence="2" id="KW-1133">Transmembrane helix</keyword>
<gene>
    <name evidence="3" type="ORF">QBC33DRAFT_120791</name>
</gene>
<feature type="transmembrane region" description="Helical" evidence="2">
    <location>
        <begin position="95"/>
        <end position="115"/>
    </location>
</feature>
<feature type="transmembrane region" description="Helical" evidence="2">
    <location>
        <begin position="122"/>
        <end position="146"/>
    </location>
</feature>
<accession>A0AAJ0C1F4</accession>
<evidence type="ECO:0000313" key="4">
    <source>
        <dbReference type="Proteomes" id="UP001244011"/>
    </source>
</evidence>
<evidence type="ECO:0000313" key="3">
    <source>
        <dbReference type="EMBL" id="KAK1765936.1"/>
    </source>
</evidence>
<comment type="caution">
    <text evidence="3">The sequence shown here is derived from an EMBL/GenBank/DDBJ whole genome shotgun (WGS) entry which is preliminary data.</text>
</comment>
<dbReference type="EMBL" id="MU839013">
    <property type="protein sequence ID" value="KAK1765936.1"/>
    <property type="molecule type" value="Genomic_DNA"/>
</dbReference>
<keyword evidence="2" id="KW-0812">Transmembrane</keyword>
<protein>
    <submittedName>
        <fullName evidence="3">Uncharacterized protein</fullName>
    </submittedName>
</protein>
<dbReference type="Gene3D" id="6.10.110.10">
    <property type="match status" value="1"/>
</dbReference>
<feature type="compositionally biased region" description="Basic and acidic residues" evidence="1">
    <location>
        <begin position="1"/>
        <end position="11"/>
    </location>
</feature>
<reference evidence="3" key="1">
    <citation type="submission" date="2023-06" db="EMBL/GenBank/DDBJ databases">
        <title>Genome-scale phylogeny and comparative genomics of the fungal order Sordariales.</title>
        <authorList>
            <consortium name="Lawrence Berkeley National Laboratory"/>
            <person name="Hensen N."/>
            <person name="Bonometti L."/>
            <person name="Westerberg I."/>
            <person name="Brannstrom I.O."/>
            <person name="Guillou S."/>
            <person name="Cros-Aarteil S."/>
            <person name="Calhoun S."/>
            <person name="Haridas S."/>
            <person name="Kuo A."/>
            <person name="Mondo S."/>
            <person name="Pangilinan J."/>
            <person name="Riley R."/>
            <person name="Labutti K."/>
            <person name="Andreopoulos B."/>
            <person name="Lipzen A."/>
            <person name="Chen C."/>
            <person name="Yanf M."/>
            <person name="Daum C."/>
            <person name="Ng V."/>
            <person name="Clum A."/>
            <person name="Steindorff A."/>
            <person name="Ohm R."/>
            <person name="Martin F."/>
            <person name="Silar P."/>
            <person name="Natvig D."/>
            <person name="Lalanne C."/>
            <person name="Gautier V."/>
            <person name="Ament-Velasquez S.L."/>
            <person name="Kruys A."/>
            <person name="Hutchinson M.I."/>
            <person name="Powell A.J."/>
            <person name="Barry K."/>
            <person name="Miller A.N."/>
            <person name="Grigoriev I.V."/>
            <person name="Debuchy R."/>
            <person name="Gladieux P."/>
            <person name="Thoren M.H."/>
            <person name="Johannesson H."/>
        </authorList>
    </citation>
    <scope>NUCLEOTIDE SEQUENCE</scope>
    <source>
        <strain evidence="3">8032-3</strain>
    </source>
</reference>
<feature type="region of interest" description="Disordered" evidence="1">
    <location>
        <begin position="1"/>
        <end position="29"/>
    </location>
</feature>
<keyword evidence="2" id="KW-0472">Membrane</keyword>
<dbReference type="GeneID" id="85305170"/>
<proteinExistence type="predicted"/>
<dbReference type="InterPro" id="IPR038213">
    <property type="entry name" value="IFI6/IFI27-like_sf"/>
</dbReference>
<name>A0AAJ0C1F4_9PEZI</name>
<sequence length="170" mass="17252">MPRQPSREPRPRKPAHPPTDPNRPSPLTDGARWVQANPRTASALVTSAVALAFPAAISAPILGALGFGAGGIVAGKFLLVPSPLRFLTFHPKGSFAAWLHSLVGNAAAGGAFAVLQSAGMAGYGAVVVNGAVQIAGGLGVVIAAAVGRVAGGMAAVFRGWLGRWTWWTGD</sequence>
<dbReference type="RefSeq" id="XP_060282149.1">
    <property type="nucleotide sequence ID" value="XM_060421983.1"/>
</dbReference>
<evidence type="ECO:0000256" key="2">
    <source>
        <dbReference type="SAM" id="Phobius"/>
    </source>
</evidence>
<dbReference type="AlphaFoldDB" id="A0AAJ0C1F4"/>
<keyword evidence="4" id="KW-1185">Reference proteome</keyword>
<organism evidence="3 4">
    <name type="scientific">Phialemonium atrogriseum</name>
    <dbReference type="NCBI Taxonomy" id="1093897"/>
    <lineage>
        <taxon>Eukaryota</taxon>
        <taxon>Fungi</taxon>
        <taxon>Dikarya</taxon>
        <taxon>Ascomycota</taxon>
        <taxon>Pezizomycotina</taxon>
        <taxon>Sordariomycetes</taxon>
        <taxon>Sordariomycetidae</taxon>
        <taxon>Cephalothecales</taxon>
        <taxon>Cephalothecaceae</taxon>
        <taxon>Phialemonium</taxon>
    </lineage>
</organism>
<feature type="transmembrane region" description="Helical" evidence="2">
    <location>
        <begin position="48"/>
        <end position="75"/>
    </location>
</feature>